<protein>
    <recommendedName>
        <fullName evidence="3">C3H1-type domain-containing protein</fullName>
    </recommendedName>
</protein>
<gene>
    <name evidence="4" type="ORF">LTR84_002875</name>
</gene>
<keyword evidence="1" id="KW-0863">Zinc-finger</keyword>
<feature type="region of interest" description="Disordered" evidence="2">
    <location>
        <begin position="1"/>
        <end position="54"/>
    </location>
</feature>
<name>A0AAV9N8U5_9EURO</name>
<sequence length="317" mass="34904">MPSQGPPSFSAPTQPFAMRNNNRSVSDPQAESSNKQKPVLKPAIHRENGRSASPELGCVKHLTCYYWKTHGRCTKSDQHCAYSHRDTGHYADKPQIVNRGEKAKAGKNLRKAEKNKQANPIPIPGRSSREVSGESMPSTSQETTSPPRLFSVNVAPSPERRITNPSSVANGNESQDRAQVKTRGKLEELDAQLRVALWKIDMLQAGQDALQAAKDILQTENSDLKAALRSPDARNSWHKGSEFLGYPPISNSFGVIGGPVLKGPSPPTPTRPNVFSTQVYNDDGVALLPKRLLDSPRNALDELYQEWDLAIMAHKTR</sequence>
<feature type="compositionally biased region" description="Polar residues" evidence="2">
    <location>
        <begin position="135"/>
        <end position="146"/>
    </location>
</feature>
<dbReference type="Proteomes" id="UP001358417">
    <property type="component" value="Unassembled WGS sequence"/>
</dbReference>
<feature type="region of interest" description="Disordered" evidence="2">
    <location>
        <begin position="103"/>
        <end position="182"/>
    </location>
</feature>
<feature type="compositionally biased region" description="Polar residues" evidence="2">
    <location>
        <begin position="1"/>
        <end position="36"/>
    </location>
</feature>
<keyword evidence="5" id="KW-1185">Reference proteome</keyword>
<evidence type="ECO:0000256" key="2">
    <source>
        <dbReference type="SAM" id="MobiDB-lite"/>
    </source>
</evidence>
<dbReference type="PROSITE" id="PS50103">
    <property type="entry name" value="ZF_C3H1"/>
    <property type="match status" value="1"/>
</dbReference>
<evidence type="ECO:0000313" key="4">
    <source>
        <dbReference type="EMBL" id="KAK5052071.1"/>
    </source>
</evidence>
<keyword evidence="1" id="KW-0479">Metal-binding</keyword>
<dbReference type="EMBL" id="JAVRRD010000014">
    <property type="protein sequence ID" value="KAK5052071.1"/>
    <property type="molecule type" value="Genomic_DNA"/>
</dbReference>
<dbReference type="GeneID" id="89971074"/>
<feature type="compositionally biased region" description="Polar residues" evidence="2">
    <location>
        <begin position="163"/>
        <end position="173"/>
    </location>
</feature>
<accession>A0AAV9N8U5</accession>
<comment type="caution">
    <text evidence="4">The sequence shown here is derived from an EMBL/GenBank/DDBJ whole genome shotgun (WGS) entry which is preliminary data.</text>
</comment>
<organism evidence="4 5">
    <name type="scientific">Exophiala bonariae</name>
    <dbReference type="NCBI Taxonomy" id="1690606"/>
    <lineage>
        <taxon>Eukaryota</taxon>
        <taxon>Fungi</taxon>
        <taxon>Dikarya</taxon>
        <taxon>Ascomycota</taxon>
        <taxon>Pezizomycotina</taxon>
        <taxon>Eurotiomycetes</taxon>
        <taxon>Chaetothyriomycetidae</taxon>
        <taxon>Chaetothyriales</taxon>
        <taxon>Herpotrichiellaceae</taxon>
        <taxon>Exophiala</taxon>
    </lineage>
</organism>
<dbReference type="RefSeq" id="XP_064706085.1">
    <property type="nucleotide sequence ID" value="XM_064846475.1"/>
</dbReference>
<dbReference type="GO" id="GO:0008270">
    <property type="term" value="F:zinc ion binding"/>
    <property type="evidence" value="ECO:0007669"/>
    <property type="project" value="UniProtKB-KW"/>
</dbReference>
<evidence type="ECO:0000256" key="1">
    <source>
        <dbReference type="PROSITE-ProRule" id="PRU00723"/>
    </source>
</evidence>
<feature type="compositionally biased region" description="Basic and acidic residues" evidence="2">
    <location>
        <begin position="103"/>
        <end position="116"/>
    </location>
</feature>
<dbReference type="InterPro" id="IPR000571">
    <property type="entry name" value="Znf_CCCH"/>
</dbReference>
<reference evidence="4 5" key="1">
    <citation type="submission" date="2023-08" db="EMBL/GenBank/DDBJ databases">
        <title>Black Yeasts Isolated from many extreme environments.</title>
        <authorList>
            <person name="Coleine C."/>
            <person name="Stajich J.E."/>
            <person name="Selbmann L."/>
        </authorList>
    </citation>
    <scope>NUCLEOTIDE SEQUENCE [LARGE SCALE GENOMIC DNA]</scope>
    <source>
        <strain evidence="4 5">CCFEE 5792</strain>
    </source>
</reference>
<evidence type="ECO:0000313" key="5">
    <source>
        <dbReference type="Proteomes" id="UP001358417"/>
    </source>
</evidence>
<evidence type="ECO:0000259" key="3">
    <source>
        <dbReference type="PROSITE" id="PS50103"/>
    </source>
</evidence>
<feature type="domain" description="C3H1-type" evidence="3">
    <location>
        <begin position="63"/>
        <end position="87"/>
    </location>
</feature>
<keyword evidence="1" id="KW-0862">Zinc</keyword>
<dbReference type="AlphaFoldDB" id="A0AAV9N8U5"/>
<feature type="zinc finger region" description="C3H1-type" evidence="1">
    <location>
        <begin position="63"/>
        <end position="87"/>
    </location>
</feature>
<proteinExistence type="predicted"/>